<evidence type="ECO:0000313" key="1">
    <source>
        <dbReference type="EMBL" id="KAI6082570.1"/>
    </source>
</evidence>
<name>A0ACC0CQD4_9PEZI</name>
<gene>
    <name evidence="1" type="ORF">F4821DRAFT_281568</name>
</gene>
<evidence type="ECO:0000313" key="2">
    <source>
        <dbReference type="Proteomes" id="UP001497680"/>
    </source>
</evidence>
<reference evidence="1 2" key="1">
    <citation type="journal article" date="2022" name="New Phytol.">
        <title>Ecological generalism drives hyperdiversity of secondary metabolite gene clusters in xylarialean endophytes.</title>
        <authorList>
            <person name="Franco M.E.E."/>
            <person name="Wisecaver J.H."/>
            <person name="Arnold A.E."/>
            <person name="Ju Y.M."/>
            <person name="Slot J.C."/>
            <person name="Ahrendt S."/>
            <person name="Moore L.P."/>
            <person name="Eastman K.E."/>
            <person name="Scott K."/>
            <person name="Konkel Z."/>
            <person name="Mondo S.J."/>
            <person name="Kuo A."/>
            <person name="Hayes R.D."/>
            <person name="Haridas S."/>
            <person name="Andreopoulos B."/>
            <person name="Riley R."/>
            <person name="LaButti K."/>
            <person name="Pangilinan J."/>
            <person name="Lipzen A."/>
            <person name="Amirebrahimi M."/>
            <person name="Yan J."/>
            <person name="Adam C."/>
            <person name="Keymanesh K."/>
            <person name="Ng V."/>
            <person name="Louie K."/>
            <person name="Northen T."/>
            <person name="Drula E."/>
            <person name="Henrissat B."/>
            <person name="Hsieh H.M."/>
            <person name="Youens-Clark K."/>
            <person name="Lutzoni F."/>
            <person name="Miadlikowska J."/>
            <person name="Eastwood D.C."/>
            <person name="Hamelin R.C."/>
            <person name="Grigoriev I.V."/>
            <person name="U'Ren J.M."/>
        </authorList>
    </citation>
    <scope>NUCLEOTIDE SEQUENCE [LARGE SCALE GENOMIC DNA]</scope>
    <source>
        <strain evidence="1 2">ER1909</strain>
    </source>
</reference>
<dbReference type="Proteomes" id="UP001497680">
    <property type="component" value="Unassembled WGS sequence"/>
</dbReference>
<comment type="caution">
    <text evidence="1">The sequence shown here is derived from an EMBL/GenBank/DDBJ whole genome shotgun (WGS) entry which is preliminary data.</text>
</comment>
<keyword evidence="2" id="KW-1185">Reference proteome</keyword>
<sequence length="101" mass="10935">MLSFAFISLLAPFVLHATLARPSSRAPMAPYVNITRSFNIDATCFPFEDPHCCVDRPVCECNNGTFYSANLQQANQTGSLCGPPGNITYGYDTSSIPGFCC</sequence>
<accession>A0ACC0CQD4</accession>
<protein>
    <submittedName>
        <fullName evidence="1">Uncharacterized protein</fullName>
    </submittedName>
</protein>
<organism evidence="1 2">
    <name type="scientific">Hypoxylon rubiginosum</name>
    <dbReference type="NCBI Taxonomy" id="110542"/>
    <lineage>
        <taxon>Eukaryota</taxon>
        <taxon>Fungi</taxon>
        <taxon>Dikarya</taxon>
        <taxon>Ascomycota</taxon>
        <taxon>Pezizomycotina</taxon>
        <taxon>Sordariomycetes</taxon>
        <taxon>Xylariomycetidae</taxon>
        <taxon>Xylariales</taxon>
        <taxon>Hypoxylaceae</taxon>
        <taxon>Hypoxylon</taxon>
    </lineage>
</organism>
<proteinExistence type="predicted"/>
<dbReference type="EMBL" id="MU394368">
    <property type="protein sequence ID" value="KAI6082570.1"/>
    <property type="molecule type" value="Genomic_DNA"/>
</dbReference>